<dbReference type="InterPro" id="IPR008920">
    <property type="entry name" value="TF_FadR/GntR_C"/>
</dbReference>
<dbReference type="InterPro" id="IPR000524">
    <property type="entry name" value="Tscrpt_reg_HTH_GntR"/>
</dbReference>
<protein>
    <submittedName>
        <fullName evidence="4">DNA-binding transcriptional regulator, FadR family</fullName>
    </submittedName>
</protein>
<dbReference type="InterPro" id="IPR036388">
    <property type="entry name" value="WH-like_DNA-bd_sf"/>
</dbReference>
<dbReference type="OrthoDB" id="7989071at2"/>
<organism evidence="4 5">
    <name type="scientific">Prauserella marina</name>
    <dbReference type="NCBI Taxonomy" id="530584"/>
    <lineage>
        <taxon>Bacteria</taxon>
        <taxon>Bacillati</taxon>
        <taxon>Actinomycetota</taxon>
        <taxon>Actinomycetes</taxon>
        <taxon>Pseudonocardiales</taxon>
        <taxon>Pseudonocardiaceae</taxon>
        <taxon>Prauserella</taxon>
    </lineage>
</organism>
<sequence length="285" mass="31151">MSYVSGYRSPPPGGTQASVAGRRPSRSFAFTGSPAPLHLDFLGVSTSASGRQAGARANQRALQETIKRLIVERGLVPGSPLPTEFELMDELAVSRHPLREAMKALEAVGIVDIRHGYGTYVGSVPLSALEAGLAFRSALSVRGDHADIRHLLEVREVLETGLVGKVLGVYDLLDFAALDEAVTEMERAASRDRYAPEQDWRFHEALYRPLGNDLVLDLLEVFWKVFRTIDPQIPHVADTPAVTAQWHRAILEALRAKDEPALRAAMDEHFRGIRARVTTGAEAAG</sequence>
<dbReference type="PROSITE" id="PS50949">
    <property type="entry name" value="HTH_GNTR"/>
    <property type="match status" value="1"/>
</dbReference>
<name>A0A1G6I8F1_9PSEU</name>
<dbReference type="STRING" id="530584.SAMN05421630_101124"/>
<dbReference type="Gene3D" id="1.10.10.10">
    <property type="entry name" value="Winged helix-like DNA-binding domain superfamily/Winged helix DNA-binding domain"/>
    <property type="match status" value="1"/>
</dbReference>
<dbReference type="SUPFAM" id="SSF46785">
    <property type="entry name" value="Winged helix' DNA-binding domain"/>
    <property type="match status" value="1"/>
</dbReference>
<dbReference type="GO" id="GO:0003677">
    <property type="term" value="F:DNA binding"/>
    <property type="evidence" value="ECO:0007669"/>
    <property type="project" value="UniProtKB-KW"/>
</dbReference>
<dbReference type="AlphaFoldDB" id="A0A1G6I8F1"/>
<dbReference type="CDD" id="cd07377">
    <property type="entry name" value="WHTH_GntR"/>
    <property type="match status" value="1"/>
</dbReference>
<keyword evidence="1" id="KW-0805">Transcription regulation</keyword>
<keyword evidence="2 4" id="KW-0238">DNA-binding</keyword>
<dbReference type="SUPFAM" id="SSF48008">
    <property type="entry name" value="GntR ligand-binding domain-like"/>
    <property type="match status" value="1"/>
</dbReference>
<dbReference type="GO" id="GO:0003700">
    <property type="term" value="F:DNA-binding transcription factor activity"/>
    <property type="evidence" value="ECO:0007669"/>
    <property type="project" value="InterPro"/>
</dbReference>
<accession>A0A1G6I8F1</accession>
<dbReference type="SMART" id="SM00895">
    <property type="entry name" value="FCD"/>
    <property type="match status" value="1"/>
</dbReference>
<keyword evidence="5" id="KW-1185">Reference proteome</keyword>
<dbReference type="PANTHER" id="PTHR43537:SF5">
    <property type="entry name" value="UXU OPERON TRANSCRIPTIONAL REGULATOR"/>
    <property type="match status" value="1"/>
</dbReference>
<dbReference type="EMBL" id="FMZE01000001">
    <property type="protein sequence ID" value="SDC02731.1"/>
    <property type="molecule type" value="Genomic_DNA"/>
</dbReference>
<dbReference type="PANTHER" id="PTHR43537">
    <property type="entry name" value="TRANSCRIPTIONAL REGULATOR, GNTR FAMILY"/>
    <property type="match status" value="1"/>
</dbReference>
<reference evidence="4 5" key="1">
    <citation type="submission" date="2016-10" db="EMBL/GenBank/DDBJ databases">
        <authorList>
            <person name="de Groot N.N."/>
        </authorList>
    </citation>
    <scope>NUCLEOTIDE SEQUENCE [LARGE SCALE GENOMIC DNA]</scope>
    <source>
        <strain evidence="4 5">CGMCC 4.5506</strain>
    </source>
</reference>
<dbReference type="InterPro" id="IPR011711">
    <property type="entry name" value="GntR_C"/>
</dbReference>
<dbReference type="Pfam" id="PF07729">
    <property type="entry name" value="FCD"/>
    <property type="match status" value="1"/>
</dbReference>
<evidence type="ECO:0000256" key="3">
    <source>
        <dbReference type="ARBA" id="ARBA00023163"/>
    </source>
</evidence>
<proteinExistence type="predicted"/>
<dbReference type="SMART" id="SM00345">
    <property type="entry name" value="HTH_GNTR"/>
    <property type="match status" value="1"/>
</dbReference>
<dbReference type="InterPro" id="IPR036390">
    <property type="entry name" value="WH_DNA-bd_sf"/>
</dbReference>
<gene>
    <name evidence="4" type="ORF">SAMN05421630_101124</name>
</gene>
<dbReference type="PRINTS" id="PR00035">
    <property type="entry name" value="HTHGNTR"/>
</dbReference>
<dbReference type="Proteomes" id="UP000199494">
    <property type="component" value="Unassembled WGS sequence"/>
</dbReference>
<evidence type="ECO:0000313" key="5">
    <source>
        <dbReference type="Proteomes" id="UP000199494"/>
    </source>
</evidence>
<evidence type="ECO:0000256" key="2">
    <source>
        <dbReference type="ARBA" id="ARBA00023125"/>
    </source>
</evidence>
<evidence type="ECO:0000256" key="1">
    <source>
        <dbReference type="ARBA" id="ARBA00023015"/>
    </source>
</evidence>
<keyword evidence="3" id="KW-0804">Transcription</keyword>
<dbReference type="Gene3D" id="1.20.120.530">
    <property type="entry name" value="GntR ligand-binding domain-like"/>
    <property type="match status" value="1"/>
</dbReference>
<dbReference type="Pfam" id="PF00392">
    <property type="entry name" value="GntR"/>
    <property type="match status" value="1"/>
</dbReference>
<evidence type="ECO:0000313" key="4">
    <source>
        <dbReference type="EMBL" id="SDC02731.1"/>
    </source>
</evidence>